<dbReference type="AlphaFoldDB" id="A0A4D6ND79"/>
<keyword evidence="2" id="KW-1185">Reference proteome</keyword>
<evidence type="ECO:0000313" key="2">
    <source>
        <dbReference type="Proteomes" id="UP000501690"/>
    </source>
</evidence>
<proteinExistence type="predicted"/>
<dbReference type="EMBL" id="CP039354">
    <property type="protein sequence ID" value="QCE11278.1"/>
    <property type="molecule type" value="Genomic_DNA"/>
</dbReference>
<sequence length="155" mass="17640">MNASGNLPKEFDQLVDKSLLFKVESRNDQSFKLKQSFRVKKVCVDDDIIQKFNDSLMKSVGVYVGNGEFNREKQRVVNESTIDIVEDLLVRFTKETIECGSQSHELIKDNATNDDANCSLKIESAKKTASLDSIKEDNVPLKLLKRNIKKEKEVI</sequence>
<evidence type="ECO:0000313" key="1">
    <source>
        <dbReference type="EMBL" id="QCE11278.1"/>
    </source>
</evidence>
<dbReference type="Proteomes" id="UP000501690">
    <property type="component" value="Linkage Group LG10"/>
</dbReference>
<gene>
    <name evidence="1" type="ORF">DEO72_LG10g2511</name>
</gene>
<accession>A0A4D6ND79</accession>
<protein>
    <submittedName>
        <fullName evidence="1">Uncharacterized protein</fullName>
    </submittedName>
</protein>
<name>A0A4D6ND79_VIGUN</name>
<organism evidence="1 2">
    <name type="scientific">Vigna unguiculata</name>
    <name type="common">Cowpea</name>
    <dbReference type="NCBI Taxonomy" id="3917"/>
    <lineage>
        <taxon>Eukaryota</taxon>
        <taxon>Viridiplantae</taxon>
        <taxon>Streptophyta</taxon>
        <taxon>Embryophyta</taxon>
        <taxon>Tracheophyta</taxon>
        <taxon>Spermatophyta</taxon>
        <taxon>Magnoliopsida</taxon>
        <taxon>eudicotyledons</taxon>
        <taxon>Gunneridae</taxon>
        <taxon>Pentapetalae</taxon>
        <taxon>rosids</taxon>
        <taxon>fabids</taxon>
        <taxon>Fabales</taxon>
        <taxon>Fabaceae</taxon>
        <taxon>Papilionoideae</taxon>
        <taxon>50 kb inversion clade</taxon>
        <taxon>NPAAA clade</taxon>
        <taxon>indigoferoid/millettioid clade</taxon>
        <taxon>Phaseoleae</taxon>
        <taxon>Vigna</taxon>
    </lineage>
</organism>
<reference evidence="1 2" key="1">
    <citation type="submission" date="2019-04" db="EMBL/GenBank/DDBJ databases">
        <title>An improved genome assembly and genetic linkage map for asparagus bean, Vigna unguiculata ssp. sesquipedialis.</title>
        <authorList>
            <person name="Xia Q."/>
            <person name="Zhang R."/>
            <person name="Dong Y."/>
        </authorList>
    </citation>
    <scope>NUCLEOTIDE SEQUENCE [LARGE SCALE GENOMIC DNA]</scope>
    <source>
        <tissue evidence="1">Leaf</tissue>
    </source>
</reference>